<dbReference type="Pfam" id="PF00013">
    <property type="entry name" value="KH_1"/>
    <property type="match status" value="3"/>
</dbReference>
<feature type="compositionally biased region" description="Gly residues" evidence="3">
    <location>
        <begin position="299"/>
        <end position="313"/>
    </location>
</feature>
<sequence>MWERRTHARILVRDADAGRIIGSAGSSIAAMEKEAGSGARITLSGRDQILAGTDRRVVFLSGPFRAVMDAADLLLQKIPPRYQGEQADNTVVLVVPYACCGALIGKGGTLIKWLAQESNAGITVSHHRLCYGFNDRLVNITGRLEHQLQAIFLILSELLDDVHYLSSYQNQWLAAALVFHVVMFQVLGVTAMLKMSMSRDTTAGDLANPVNQLNHLLLLGFLQPDTPVGSADVDDGRDVQGTLTIAVASEYVGAVIGRGGRVIKEIQQATGALITVFKGKLLPGMRERWVGTNDIQQVSGGGDQRDAGGGGCRGGDDRGAHLVRHGSPRTEAGWRGEEAFPFVKPVE</sequence>
<accession>M7ZZ72</accession>
<keyword evidence="4" id="KW-0472">Membrane</keyword>
<keyword evidence="4" id="KW-1133">Transmembrane helix</keyword>
<feature type="domain" description="K Homology" evidence="5">
    <location>
        <begin position="239"/>
        <end position="341"/>
    </location>
</feature>
<dbReference type="OMA" id="MDYQEAT"/>
<evidence type="ECO:0000256" key="4">
    <source>
        <dbReference type="SAM" id="Phobius"/>
    </source>
</evidence>
<proteinExistence type="predicted"/>
<reference evidence="6" key="1">
    <citation type="journal article" date="2013" name="Nature">
        <title>Draft genome of the wheat A-genome progenitor Triticum urartu.</title>
        <authorList>
            <person name="Ling H.Q."/>
            <person name="Zhao S."/>
            <person name="Liu D."/>
            <person name="Wang J."/>
            <person name="Sun H."/>
            <person name="Zhang C."/>
            <person name="Fan H."/>
            <person name="Li D."/>
            <person name="Dong L."/>
            <person name="Tao Y."/>
            <person name="Gao C."/>
            <person name="Wu H."/>
            <person name="Li Y."/>
            <person name="Cui Y."/>
            <person name="Guo X."/>
            <person name="Zheng S."/>
            <person name="Wang B."/>
            <person name="Yu K."/>
            <person name="Liang Q."/>
            <person name="Yang W."/>
            <person name="Lou X."/>
            <person name="Chen J."/>
            <person name="Feng M."/>
            <person name="Jian J."/>
            <person name="Zhang X."/>
            <person name="Luo G."/>
            <person name="Jiang Y."/>
            <person name="Liu J."/>
            <person name="Wang Z."/>
            <person name="Sha Y."/>
            <person name="Zhang B."/>
            <person name="Wu H."/>
            <person name="Tang D."/>
            <person name="Shen Q."/>
            <person name="Xue P."/>
            <person name="Zou S."/>
            <person name="Wang X."/>
            <person name="Liu X."/>
            <person name="Wang F."/>
            <person name="Yang Y."/>
            <person name="An X."/>
            <person name="Dong Z."/>
            <person name="Zhang K."/>
            <person name="Zhang X."/>
            <person name="Luo M.C."/>
            <person name="Dvorak J."/>
            <person name="Tong Y."/>
            <person name="Wang J."/>
            <person name="Yang H."/>
            <person name="Li Z."/>
            <person name="Wang D."/>
            <person name="Zhang A."/>
            <person name="Wang J."/>
        </authorList>
    </citation>
    <scope>NUCLEOTIDE SEQUENCE</scope>
</reference>
<dbReference type="InterPro" id="IPR004087">
    <property type="entry name" value="KH_dom"/>
</dbReference>
<dbReference type="SUPFAM" id="SSF54791">
    <property type="entry name" value="Eukaryotic type KH-domain (KH-domain type I)"/>
    <property type="match status" value="3"/>
</dbReference>
<dbReference type="AlphaFoldDB" id="M7ZZ72"/>
<dbReference type="Gene3D" id="3.30.1370.10">
    <property type="entry name" value="K Homology domain, type 1"/>
    <property type="match status" value="3"/>
</dbReference>
<dbReference type="PANTHER" id="PTHR10288">
    <property type="entry name" value="KH DOMAIN CONTAINING RNA BINDING PROTEIN"/>
    <property type="match status" value="1"/>
</dbReference>
<keyword evidence="4" id="KW-0812">Transmembrane</keyword>
<keyword evidence="1" id="KW-0677">Repeat</keyword>
<evidence type="ECO:0000256" key="1">
    <source>
        <dbReference type="ARBA" id="ARBA00022737"/>
    </source>
</evidence>
<feature type="domain" description="K Homology" evidence="5">
    <location>
        <begin position="4"/>
        <end position="79"/>
    </location>
</feature>
<evidence type="ECO:0000313" key="6">
    <source>
        <dbReference type="EMBL" id="EMS64981.1"/>
    </source>
</evidence>
<dbReference type="PROSITE" id="PS50084">
    <property type="entry name" value="KH_TYPE_1"/>
    <property type="match status" value="3"/>
</dbReference>
<evidence type="ECO:0000256" key="3">
    <source>
        <dbReference type="SAM" id="MobiDB-lite"/>
    </source>
</evidence>
<gene>
    <name evidence="6" type="ORF">TRIUR3_00441</name>
</gene>
<dbReference type="InterPro" id="IPR004088">
    <property type="entry name" value="KH_dom_type_1"/>
</dbReference>
<dbReference type="GO" id="GO:0003723">
    <property type="term" value="F:RNA binding"/>
    <property type="evidence" value="ECO:0007669"/>
    <property type="project" value="UniProtKB-UniRule"/>
</dbReference>
<feature type="region of interest" description="Disordered" evidence="3">
    <location>
        <begin position="295"/>
        <end position="336"/>
    </location>
</feature>
<evidence type="ECO:0000259" key="5">
    <source>
        <dbReference type="SMART" id="SM00322"/>
    </source>
</evidence>
<feature type="transmembrane region" description="Helical" evidence="4">
    <location>
        <begin position="172"/>
        <end position="193"/>
    </location>
</feature>
<evidence type="ECO:0000256" key="2">
    <source>
        <dbReference type="PROSITE-ProRule" id="PRU00117"/>
    </source>
</evidence>
<dbReference type="EMBL" id="KD049757">
    <property type="protein sequence ID" value="EMS64981.1"/>
    <property type="molecule type" value="Genomic_DNA"/>
</dbReference>
<name>M7ZZ72_TRIUA</name>
<protein>
    <submittedName>
        <fullName evidence="6">Poly(RC)-binding protein 3</fullName>
    </submittedName>
</protein>
<dbReference type="SMART" id="SM00322">
    <property type="entry name" value="KH"/>
    <property type="match status" value="3"/>
</dbReference>
<dbReference type="eggNOG" id="KOG2191">
    <property type="taxonomic scope" value="Eukaryota"/>
</dbReference>
<dbReference type="InterPro" id="IPR036612">
    <property type="entry name" value="KH_dom_type_1_sf"/>
</dbReference>
<keyword evidence="2" id="KW-0694">RNA-binding</keyword>
<organism evidence="6">
    <name type="scientific">Triticum urartu</name>
    <name type="common">Red wild einkorn</name>
    <name type="synonym">Crithodium urartu</name>
    <dbReference type="NCBI Taxonomy" id="4572"/>
    <lineage>
        <taxon>Eukaryota</taxon>
        <taxon>Viridiplantae</taxon>
        <taxon>Streptophyta</taxon>
        <taxon>Embryophyta</taxon>
        <taxon>Tracheophyta</taxon>
        <taxon>Spermatophyta</taxon>
        <taxon>Magnoliopsida</taxon>
        <taxon>Liliopsida</taxon>
        <taxon>Poales</taxon>
        <taxon>Poaceae</taxon>
        <taxon>BOP clade</taxon>
        <taxon>Pooideae</taxon>
        <taxon>Triticodae</taxon>
        <taxon>Triticeae</taxon>
        <taxon>Triticinae</taxon>
        <taxon>Triticum</taxon>
    </lineage>
</organism>
<feature type="domain" description="K Homology" evidence="5">
    <location>
        <begin position="87"/>
        <end position="159"/>
    </location>
</feature>